<evidence type="ECO:0000313" key="1">
    <source>
        <dbReference type="EMBL" id="KZS42319.1"/>
    </source>
</evidence>
<gene>
    <name evidence="1" type="ORF">AWE51_02445</name>
</gene>
<comment type="caution">
    <text evidence="1">The sequence shown here is derived from an EMBL/GenBank/DDBJ whole genome shotgun (WGS) entry which is preliminary data.</text>
</comment>
<evidence type="ECO:0000313" key="2">
    <source>
        <dbReference type="Proteomes" id="UP000076715"/>
    </source>
</evidence>
<name>A0A162CX13_9FLAO</name>
<reference evidence="1 2" key="1">
    <citation type="submission" date="2016-01" db="EMBL/GenBank/DDBJ databases">
        <title>The draft genome sequence of Aquimarina sp. RZW4-3-2.</title>
        <authorList>
            <person name="Wang Y."/>
        </authorList>
    </citation>
    <scope>NUCLEOTIDE SEQUENCE [LARGE SCALE GENOMIC DNA]</scope>
    <source>
        <strain evidence="1 2">RZW4-3-2</strain>
    </source>
</reference>
<organism evidence="1 2">
    <name type="scientific">Aquimarina aggregata</name>
    <dbReference type="NCBI Taxonomy" id="1642818"/>
    <lineage>
        <taxon>Bacteria</taxon>
        <taxon>Pseudomonadati</taxon>
        <taxon>Bacteroidota</taxon>
        <taxon>Flavobacteriia</taxon>
        <taxon>Flavobacteriales</taxon>
        <taxon>Flavobacteriaceae</taxon>
        <taxon>Aquimarina</taxon>
    </lineage>
</organism>
<dbReference type="AlphaFoldDB" id="A0A162CX13"/>
<dbReference type="Proteomes" id="UP000076715">
    <property type="component" value="Unassembled WGS sequence"/>
</dbReference>
<sequence>MKQPKEILKTYFETGDKPTEQQFCDLIDSYHHLDSGTIVTSVVSDAQGNQNLNFSDGTVVTITKPTDHISQNNKIRIVDLGTITAAELSIEASLVNAVNRLNPPLVVADDENIIFEFDVRRFGEGDGEGDGPIFT</sequence>
<dbReference type="EMBL" id="LQRT01000002">
    <property type="protein sequence ID" value="KZS42319.1"/>
    <property type="molecule type" value="Genomic_DNA"/>
</dbReference>
<keyword evidence="2" id="KW-1185">Reference proteome</keyword>
<dbReference type="RefSeq" id="WP_066309838.1">
    <property type="nucleotide sequence ID" value="NZ_CANLSS010000001.1"/>
</dbReference>
<dbReference type="STRING" id="1642818.AWE51_02445"/>
<dbReference type="OrthoDB" id="6315383at2"/>
<accession>A0A162CX13</accession>
<protein>
    <submittedName>
        <fullName evidence="1">Uncharacterized protein</fullName>
    </submittedName>
</protein>
<proteinExistence type="predicted"/>